<dbReference type="Gene3D" id="3.10.450.530">
    <property type="entry name" value="Ribonuclease toxin, BrnT, of type II toxin-antitoxin system"/>
    <property type="match status" value="1"/>
</dbReference>
<organism evidence="1 2">
    <name type="scientific">Brasilonema bromeliae SPC951</name>
    <dbReference type="NCBI Taxonomy" id="385972"/>
    <lineage>
        <taxon>Bacteria</taxon>
        <taxon>Bacillati</taxon>
        <taxon>Cyanobacteriota</taxon>
        <taxon>Cyanophyceae</taxon>
        <taxon>Nostocales</taxon>
        <taxon>Scytonemataceae</taxon>
        <taxon>Brasilonema</taxon>
        <taxon>Bromeliae group (in: Brasilonema)</taxon>
    </lineage>
</organism>
<accession>A0ABX1PGM9</accession>
<dbReference type="InterPro" id="IPR007460">
    <property type="entry name" value="BrnT_toxin"/>
</dbReference>
<reference evidence="1 2" key="1">
    <citation type="submission" date="2018-06" db="EMBL/GenBank/DDBJ databases">
        <title>Comparative genomics of Brasilonema spp. strains.</title>
        <authorList>
            <person name="Alvarenga D.O."/>
            <person name="Fiore M.F."/>
            <person name="Varani A.M."/>
        </authorList>
    </citation>
    <scope>NUCLEOTIDE SEQUENCE [LARGE SCALE GENOMIC DNA]</scope>
    <source>
        <strain evidence="1 2">SPC951</strain>
    </source>
</reference>
<evidence type="ECO:0000313" key="1">
    <source>
        <dbReference type="EMBL" id="NMG23108.1"/>
    </source>
</evidence>
<evidence type="ECO:0000313" key="2">
    <source>
        <dbReference type="Proteomes" id="UP000718564"/>
    </source>
</evidence>
<dbReference type="Proteomes" id="UP000718564">
    <property type="component" value="Unassembled WGS sequence"/>
</dbReference>
<sequence length="91" mass="10546">MRFEWDENKAESNFLKHGIQFEEALTVFADPYLLFTEDSSHSQGEEREWAIGEAEDGSIVVVVFTMRGERIRIISARKATKRECQQYESGI</sequence>
<keyword evidence="2" id="KW-1185">Reference proteome</keyword>
<evidence type="ECO:0008006" key="3">
    <source>
        <dbReference type="Google" id="ProtNLM"/>
    </source>
</evidence>
<dbReference type="EMBL" id="QMEB01000437">
    <property type="protein sequence ID" value="NMG23108.1"/>
    <property type="molecule type" value="Genomic_DNA"/>
</dbReference>
<protein>
    <recommendedName>
        <fullName evidence="3">BrnT family toxin</fullName>
    </recommendedName>
</protein>
<name>A0ABX1PGM9_9CYAN</name>
<proteinExistence type="predicted"/>
<dbReference type="RefSeq" id="WP_169158262.1">
    <property type="nucleotide sequence ID" value="NZ_CAWPJE010000089.1"/>
</dbReference>
<dbReference type="InterPro" id="IPR038573">
    <property type="entry name" value="BrnT_sf"/>
</dbReference>
<comment type="caution">
    <text evidence="1">The sequence shown here is derived from an EMBL/GenBank/DDBJ whole genome shotgun (WGS) entry which is preliminary data.</text>
</comment>
<dbReference type="Pfam" id="PF04365">
    <property type="entry name" value="BrnT_toxin"/>
    <property type="match status" value="1"/>
</dbReference>
<gene>
    <name evidence="1" type="ORF">DP116_28385</name>
</gene>